<evidence type="ECO:0008006" key="8">
    <source>
        <dbReference type="Google" id="ProtNLM"/>
    </source>
</evidence>
<dbReference type="OrthoDB" id="77564at2759"/>
<feature type="coiled-coil region" evidence="4">
    <location>
        <begin position="579"/>
        <end position="606"/>
    </location>
</feature>
<dbReference type="PANTHER" id="PTHR15502:SF7">
    <property type="entry name" value="CALCINEURIN-BINDING PROTEIN CABIN-1"/>
    <property type="match status" value="1"/>
</dbReference>
<dbReference type="GO" id="GO:0003714">
    <property type="term" value="F:transcription corepressor activity"/>
    <property type="evidence" value="ECO:0007669"/>
    <property type="project" value="EnsemblFungi"/>
</dbReference>
<evidence type="ECO:0000313" key="6">
    <source>
        <dbReference type="EMBL" id="CCD27193.1"/>
    </source>
</evidence>
<feature type="compositionally biased region" description="Basic and acidic residues" evidence="5">
    <location>
        <begin position="303"/>
        <end position="319"/>
    </location>
</feature>
<dbReference type="Proteomes" id="UP000000689">
    <property type="component" value="Chromosome 10"/>
</dbReference>
<comment type="similarity">
    <text evidence="2">Belongs to the HIR3 family.</text>
</comment>
<dbReference type="KEGG" id="ndi:NDAI_0J03010"/>
<dbReference type="eggNOG" id="ENOG502QQX4">
    <property type="taxonomic scope" value="Eukaryota"/>
</dbReference>
<feature type="compositionally biased region" description="Basic and acidic residues" evidence="5">
    <location>
        <begin position="327"/>
        <end position="347"/>
    </location>
</feature>
<evidence type="ECO:0000256" key="2">
    <source>
        <dbReference type="ARBA" id="ARBA00007335"/>
    </source>
</evidence>
<keyword evidence="7" id="KW-1185">Reference proteome</keyword>
<dbReference type="EMBL" id="HE580276">
    <property type="protein sequence ID" value="CCD27193.1"/>
    <property type="molecule type" value="Genomic_DNA"/>
</dbReference>
<dbReference type="GeneID" id="11494608"/>
<name>G0WHB5_NAUDC</name>
<reference evidence="6 7" key="1">
    <citation type="journal article" date="2011" name="Proc. Natl. Acad. Sci. U.S.A.">
        <title>Evolutionary erosion of yeast sex chromosomes by mating-type switching accidents.</title>
        <authorList>
            <person name="Gordon J.L."/>
            <person name="Armisen D."/>
            <person name="Proux-Wera E."/>
            <person name="Oheigeartaigh S.S."/>
            <person name="Byrne K.P."/>
            <person name="Wolfe K.H."/>
        </authorList>
    </citation>
    <scope>NUCLEOTIDE SEQUENCE [LARGE SCALE GENOMIC DNA]</scope>
    <source>
        <strain evidence="7">ATCC 10597 / BCRC 20456 / CBS 421 / NBRC 0211 / NRRL Y-12639</strain>
    </source>
</reference>
<dbReference type="RefSeq" id="XP_003672436.1">
    <property type="nucleotide sequence ID" value="XM_003672388.1"/>
</dbReference>
<gene>
    <name evidence="6" type="primary">NDAI0J03010</name>
    <name evidence="6" type="ordered locus">NDAI_0J03010</name>
</gene>
<accession>G0WHB5</accession>
<evidence type="ECO:0000256" key="1">
    <source>
        <dbReference type="ARBA" id="ARBA00004123"/>
    </source>
</evidence>
<feature type="region of interest" description="Disordered" evidence="5">
    <location>
        <begin position="303"/>
        <end position="361"/>
    </location>
</feature>
<dbReference type="GO" id="GO:0000122">
    <property type="term" value="P:negative regulation of transcription by RNA polymerase II"/>
    <property type="evidence" value="ECO:0007669"/>
    <property type="project" value="EnsemblFungi"/>
</dbReference>
<proteinExistence type="inferred from homology"/>
<evidence type="ECO:0000256" key="4">
    <source>
        <dbReference type="SAM" id="Coils"/>
    </source>
</evidence>
<dbReference type="GO" id="GO:0006334">
    <property type="term" value="P:nucleosome assembly"/>
    <property type="evidence" value="ECO:0007669"/>
    <property type="project" value="EnsemblFungi"/>
</dbReference>
<feature type="region of interest" description="Disordered" evidence="5">
    <location>
        <begin position="1600"/>
        <end position="1632"/>
    </location>
</feature>
<feature type="compositionally biased region" description="Polar residues" evidence="5">
    <location>
        <begin position="1609"/>
        <end position="1619"/>
    </location>
</feature>
<dbReference type="GO" id="GO:0000417">
    <property type="term" value="C:HIR complex"/>
    <property type="evidence" value="ECO:0007669"/>
    <property type="project" value="EnsemblFungi"/>
</dbReference>
<protein>
    <recommendedName>
        <fullName evidence="8">Histone transcription regulator 3 homolog</fullName>
    </recommendedName>
</protein>
<comment type="subcellular location">
    <subcellularLocation>
        <location evidence="1">Nucleus</location>
    </subcellularLocation>
</comment>
<dbReference type="GO" id="GO:0031491">
    <property type="term" value="F:nucleosome binding"/>
    <property type="evidence" value="ECO:0007669"/>
    <property type="project" value="EnsemblFungi"/>
</dbReference>
<evidence type="ECO:0000256" key="5">
    <source>
        <dbReference type="SAM" id="MobiDB-lite"/>
    </source>
</evidence>
<keyword evidence="4" id="KW-0175">Coiled coil</keyword>
<dbReference type="GO" id="GO:0000082">
    <property type="term" value="P:G1/S transition of mitotic cell cycle"/>
    <property type="evidence" value="ECO:0007669"/>
    <property type="project" value="EnsemblFungi"/>
</dbReference>
<dbReference type="HOGENOM" id="CLU_001316_0_0_1"/>
<dbReference type="InterPro" id="IPR033053">
    <property type="entry name" value="Hir3/CABIN1"/>
</dbReference>
<dbReference type="GO" id="GO:0003677">
    <property type="term" value="F:DNA binding"/>
    <property type="evidence" value="ECO:0007669"/>
    <property type="project" value="EnsemblFungi"/>
</dbReference>
<sequence>MSTFHALNLDLDDEQLEAEEHSRELQIEESFEIYQTALSQLKLKQFEEADLTFQKLFEKDVLKPDKWGFYRHTSPTLNKLRYLAHRNRGMYYYTYIIDNYSKLDSVEVINDILKVVEHLIESIQHSEADTTVTNLLYDIFCAFKSKKLQRSILEYELSRDENQLLFMGRKEKFILPQLRNIIQQYMTLLTGLEGIHEDFPLSKYILGNSITGNGHSVKNSVLGKIEHMKTEDEQTMNELDVTEVSLKELSWEAIFDSIQENIPKCKISNLLQKTLDPYHEVEDPIEGIRIIIEDNDNIAQKGNEARENNDIVVSEDKPTIKNTTDATETKEQPSQRKRSLDSGDSHKTIQRSSKRFRERDSTTDIVHDSTLNNHKDFLDEWQRLIEVFDLKLPTYLNDFSLVFSSSDSGSPKVYNDLFDCLKSWNSWHTDIFMQKDSHTGTRSDHGTNVDEDILALNNFLVPTVSENLIADTMIKPEPLPLSELTEFVSTVNQWKPHFHEFRFRALSYLLTSSVQEEQRLIIKYKWSQHLFKTMERIMLGMESNLINFVDSNNDPSLSLSVLEILVNMLGYLYSKILTKENTGQKVSDLKQQKAKVEKKIKHWANLCEYFTAADNQYNVLFQWIKYWFLQYTTTISDPNLTKPLEVIKEEFSRSGIRAYMSYPNYDYIPELSASSIENQLRKIAIIKDIAVINKPSNEGNVASKLHVIKSLQSVLLQSLDDAYNKDYLKLDAEMVSFIKNSSFTLKLKLWDLLFSFYCIQSDEELIIQTFFHILKFLIGTLNSDDYMATTDKARHQLLLTVFVNIDRLTAQVTEILSKNEWSEIQLPPKNDYLNILKDTFLLFYPILCFESLASIDLALTSIFQKAIKSTTKMKNLIVNIVTLFIYFYCIKPINNSKELYHHSTSELITCFHNLLGSFTFCDAADGAFLSLSQNLLCQRYDEISFVQMKQVLWCNYHISIAGDNTTQEHTTTAKLMDKNIAIPLGAYLIKLRYGDQNPLLMKANRSALKQVLDSILESIGHVSNLQPFLFIRNKHLLDEYLQRPITTQLVKSAFRGIPLQIMKKINTELQPAIDSGIFYVACLQSFHMYMSRKKLMQARPSELDPIISNLGTDLIYGSNRPETWFLLGRCFSLIVEDDLTWTSDKLSVPEKKRTTAFTQKKAVLCYMNAISLHYSRSTSTREDKEISLMFLKALGTELMNGFFPPMEQLCFIDKGSGNVLKLSEDGNLVEGVSIDRHYISSFNVIQAMLLCFRTSITLSTELKVTQDKWQSTEWFLYYHIGKILFKNSMKGDIKRAYENILIACSLTSNSSTAKELPIEPHYTLLSMCHSFLRNHIFDPEAVFGIICQDKQFFNQDTAFWELDNCTENGNSKVVIYRKLIQLLRYLLSVDKKKWFHKPRFMIAQILFEEFGDKEGALIEMDNLISLKNTTKTLVNIWKPSSERPGMHFLYTYKYIMFYLKILASMEDFLSIGQVIRKVRRFGSGMVSSNDALESATSLFITIIGKKLEVDLEKYVDLCLTSIPYQEFIKVCPIIVENFSTGKYNSTWLEGIDLSWQLKKGTAGITYDNCCLAIFFNKFFMSLAAEKGIDTLNSETITIQTKEQTQQTEPSPSVSSTDNQEGLVMKPNQTKKRISKKDVFDKIKILVDVIEKNSTQ</sequence>
<dbReference type="GO" id="GO:0006368">
    <property type="term" value="P:transcription elongation by RNA polymerase II"/>
    <property type="evidence" value="ECO:0007669"/>
    <property type="project" value="EnsemblFungi"/>
</dbReference>
<dbReference type="OMA" id="WETWYRL"/>
<evidence type="ECO:0000256" key="3">
    <source>
        <dbReference type="ARBA" id="ARBA00023242"/>
    </source>
</evidence>
<dbReference type="STRING" id="1071378.G0WHB5"/>
<organism evidence="6 7">
    <name type="scientific">Naumovozyma dairenensis (strain ATCC 10597 / BCRC 20456 / CBS 421 / NBRC 0211 / NRRL Y-12639)</name>
    <name type="common">Saccharomyces dairenensis</name>
    <dbReference type="NCBI Taxonomy" id="1071378"/>
    <lineage>
        <taxon>Eukaryota</taxon>
        <taxon>Fungi</taxon>
        <taxon>Dikarya</taxon>
        <taxon>Ascomycota</taxon>
        <taxon>Saccharomycotina</taxon>
        <taxon>Saccharomycetes</taxon>
        <taxon>Saccharomycetales</taxon>
        <taxon>Saccharomycetaceae</taxon>
        <taxon>Naumovozyma</taxon>
    </lineage>
</organism>
<dbReference type="GO" id="GO:1905268">
    <property type="term" value="P:negative regulation of chromatin organization"/>
    <property type="evidence" value="ECO:0007669"/>
    <property type="project" value="EnsemblFungi"/>
</dbReference>
<dbReference type="GO" id="GO:0005634">
    <property type="term" value="C:nucleus"/>
    <property type="evidence" value="ECO:0007669"/>
    <property type="project" value="UniProtKB-SubCell"/>
</dbReference>
<dbReference type="PANTHER" id="PTHR15502">
    <property type="entry name" value="CALCINEURIN-BINDING PROTEIN CABIN 1-RELATED"/>
    <property type="match status" value="1"/>
</dbReference>
<keyword evidence="3" id="KW-0539">Nucleus</keyword>
<evidence type="ECO:0000313" key="7">
    <source>
        <dbReference type="Proteomes" id="UP000000689"/>
    </source>
</evidence>